<proteinExistence type="predicted"/>
<dbReference type="Gene3D" id="1.10.10.10">
    <property type="entry name" value="Winged helix-like DNA-binding domain superfamily/Winged helix DNA-binding domain"/>
    <property type="match status" value="1"/>
</dbReference>
<organism evidence="1 2">
    <name type="scientific">Halarchaeum rubridurum</name>
    <dbReference type="NCBI Taxonomy" id="489911"/>
    <lineage>
        <taxon>Archaea</taxon>
        <taxon>Methanobacteriati</taxon>
        <taxon>Methanobacteriota</taxon>
        <taxon>Stenosarchaea group</taxon>
        <taxon>Halobacteria</taxon>
        <taxon>Halobacteriales</taxon>
        <taxon>Halobacteriaceae</taxon>
    </lineage>
</organism>
<accession>A0A8T4GP57</accession>
<dbReference type="Proteomes" id="UP000765891">
    <property type="component" value="Unassembled WGS sequence"/>
</dbReference>
<dbReference type="RefSeq" id="WP_188872353.1">
    <property type="nucleotide sequence ID" value="NZ_BMOO01000004.1"/>
</dbReference>
<dbReference type="AlphaFoldDB" id="A0A8T4GP57"/>
<protein>
    <recommendedName>
        <fullName evidence="3">Winged helix-turn-helix DNA-binding</fullName>
    </recommendedName>
</protein>
<evidence type="ECO:0000313" key="1">
    <source>
        <dbReference type="EMBL" id="MBP1955065.1"/>
    </source>
</evidence>
<dbReference type="EMBL" id="JAGGKO010000003">
    <property type="protein sequence ID" value="MBP1955065.1"/>
    <property type="molecule type" value="Genomic_DNA"/>
</dbReference>
<reference evidence="1" key="1">
    <citation type="submission" date="2021-03" db="EMBL/GenBank/DDBJ databases">
        <title>Genomic Encyclopedia of Type Strains, Phase IV (KMG-IV): sequencing the most valuable type-strain genomes for metagenomic binning, comparative biology and taxonomic classification.</title>
        <authorList>
            <person name="Goeker M."/>
        </authorList>
    </citation>
    <scope>NUCLEOTIDE SEQUENCE</scope>
    <source>
        <strain evidence="1">DSM 22443</strain>
    </source>
</reference>
<dbReference type="SUPFAM" id="SSF46785">
    <property type="entry name" value="Winged helix' DNA-binding domain"/>
    <property type="match status" value="1"/>
</dbReference>
<evidence type="ECO:0008006" key="3">
    <source>
        <dbReference type="Google" id="ProtNLM"/>
    </source>
</evidence>
<evidence type="ECO:0000313" key="2">
    <source>
        <dbReference type="Proteomes" id="UP000765891"/>
    </source>
</evidence>
<comment type="caution">
    <text evidence="1">The sequence shown here is derived from an EMBL/GenBank/DDBJ whole genome shotgun (WGS) entry which is preliminary data.</text>
</comment>
<dbReference type="InterPro" id="IPR036390">
    <property type="entry name" value="WH_DNA-bd_sf"/>
</dbReference>
<sequence length="102" mass="11862">MPVRMHARWVEKADEDVLEYLRDHDLATPSEIARAIRAPTTTRRVRERLRVLSQAEYVAPLDDDYDVYQLTVWGRLYLDGEVRADLLIPEPSAQRPGHVLHT</sequence>
<name>A0A8T4GP57_9EURY</name>
<dbReference type="InterPro" id="IPR036388">
    <property type="entry name" value="WH-like_DNA-bd_sf"/>
</dbReference>
<gene>
    <name evidence="1" type="ORF">J2752_001977</name>
</gene>
<dbReference type="OrthoDB" id="285635at2157"/>